<feature type="compositionally biased region" description="Basic and acidic residues" evidence="1">
    <location>
        <begin position="28"/>
        <end position="38"/>
    </location>
</feature>
<reference evidence="2" key="1">
    <citation type="journal article" date="2014" name="Int. J. Syst. Evol. Microbiol.">
        <title>Complete genome of a new Firmicutes species belonging to the dominant human colonic microbiota ('Ruminococcus bicirculans') reveals two chromosomes and a selective capacity to utilize plant glucans.</title>
        <authorList>
            <consortium name="NISC Comparative Sequencing Program"/>
            <person name="Wegmann U."/>
            <person name="Louis P."/>
            <person name="Goesmann A."/>
            <person name="Henrissat B."/>
            <person name="Duncan S.H."/>
            <person name="Flint H.J."/>
        </authorList>
    </citation>
    <scope>NUCLEOTIDE SEQUENCE</scope>
    <source>
        <strain evidence="2">NBRC 110608</strain>
    </source>
</reference>
<evidence type="ECO:0000256" key="1">
    <source>
        <dbReference type="SAM" id="MobiDB-lite"/>
    </source>
</evidence>
<protein>
    <submittedName>
        <fullName evidence="2">Uncharacterized protein</fullName>
    </submittedName>
</protein>
<name>A0ABN6YP22_9MICO</name>
<accession>A0ABN6YP22</accession>
<gene>
    <name evidence="2" type="ORF">GCM10025872_24230</name>
</gene>
<reference evidence="2" key="2">
    <citation type="submission" date="2023-02" db="EMBL/GenBank/DDBJ databases">
        <authorList>
            <person name="Sun Q."/>
            <person name="Mori K."/>
        </authorList>
    </citation>
    <scope>NUCLEOTIDE SEQUENCE</scope>
    <source>
        <strain evidence="2">NBRC 110608</strain>
    </source>
</reference>
<proteinExistence type="predicted"/>
<sequence length="239" mass="25800">MRVVGAARTQHRAGREVEAADPQVAREVGQRERADGHRVVTQPGNARRRADAALVAEAHHAAARAHRPLGRETALRAVERGVHVVGRDRPRADVGQPPVVALRHERVERRRGLLAGAAQHPVDQGVGGGERGQRRGQHDRRLERAELDQLGGADELAVTVAHREIGWEGTTFARQLVEDDGRDPGDDVVRAVGSRPKTYVGVAHAHTGHVGDRVVRTGRAAVPQQGVRSGRAARVTGRP</sequence>
<dbReference type="EMBL" id="AP027735">
    <property type="protein sequence ID" value="BDZ58766.1"/>
    <property type="molecule type" value="Genomic_DNA"/>
</dbReference>
<evidence type="ECO:0000313" key="2">
    <source>
        <dbReference type="EMBL" id="BDZ58766.1"/>
    </source>
</evidence>
<feature type="region of interest" description="Disordered" evidence="1">
    <location>
        <begin position="1"/>
        <end position="47"/>
    </location>
</feature>
<organism evidence="2">
    <name type="scientific">Barrientosiimonas endolithica</name>
    <dbReference type="NCBI Taxonomy" id="1535208"/>
    <lineage>
        <taxon>Bacteria</taxon>
        <taxon>Bacillati</taxon>
        <taxon>Actinomycetota</taxon>
        <taxon>Actinomycetes</taxon>
        <taxon>Micrococcales</taxon>
        <taxon>Dermacoccaceae</taxon>
        <taxon>Barrientosiimonas</taxon>
    </lineage>
</organism>
<feature type="region of interest" description="Disordered" evidence="1">
    <location>
        <begin position="117"/>
        <end position="139"/>
    </location>
</feature>